<feature type="signal peptide" evidence="2">
    <location>
        <begin position="1"/>
        <end position="24"/>
    </location>
</feature>
<dbReference type="Pfam" id="PF16483">
    <property type="entry name" value="Glyco_hydro_64"/>
    <property type="match status" value="1"/>
</dbReference>
<dbReference type="Proteomes" id="UP000070501">
    <property type="component" value="Unassembled WGS sequence"/>
</dbReference>
<dbReference type="Gene3D" id="3.30.920.50">
    <property type="entry name" value="Beta-1,3-glucanase, C-terminal domain"/>
    <property type="match status" value="1"/>
</dbReference>
<sequence>MRAPSSLLSVAAAILLAYPAATSALVTGHRHDVHRRDVGPPPASSAVPVPAPTVNPSHPQGGNPGPKDKLFRLNVINRLPADKPLYVYITGYDREKREGFIRPPADAAAGAQWFIPDARGEAQKPVLITEQLFQQVPGGGDPAKPKPLSLLLPTAIESGRIYFSESPLNFSTVLTAGDRPRSAVVAPSISDDQDPAAKISWGFVELTYKDETEVRDGGNRLYANLSFVDWVGIVLGMSVKPRPGSPGDPKTRIIPGLTGPGGQNPEKALGAICKELKDLGANDKRLAWWGELCVTGDKDQPLRILAPNIYNHPAKTRSPEFLKYWDGYVDKVWARYKDPKKPLRVNTQLQAGTGMEALNGTGATCDCVTGAGEAGSMRCSCPVIEGQGGGRDFTFARPATGDIFSCNTGAFAPVLDASEQKFRQLRARLCATFVRSTLLLPDELGSLTPNKAVTAKQYYSDVTTDYYSKVVHKYLKDGKGYTFSFDDVDPGTENAAGVIEMEDPQVMNVVVGGWVEGDEKLGMQE</sequence>
<dbReference type="InterPro" id="IPR042517">
    <property type="entry name" value="Glyco_hydro_64_N_2"/>
</dbReference>
<dbReference type="InterPro" id="IPR037398">
    <property type="entry name" value="Glyco_hydro_64_fam"/>
</dbReference>
<dbReference type="OrthoDB" id="10058186at2759"/>
<reference evidence="5" key="1">
    <citation type="submission" date="2016-02" db="EMBL/GenBank/DDBJ databases">
        <title>Draft genome sequence of Microdochium bolleyi, a fungal endophyte of beachgrass.</title>
        <authorList>
            <consortium name="DOE Joint Genome Institute"/>
            <person name="David A.S."/>
            <person name="May G."/>
            <person name="Haridas S."/>
            <person name="Lim J."/>
            <person name="Wang M."/>
            <person name="Labutti K."/>
            <person name="Lipzen A."/>
            <person name="Barry K."/>
            <person name="Grigoriev I.V."/>
        </authorList>
    </citation>
    <scope>NUCLEOTIDE SEQUENCE [LARGE SCALE GENOMIC DNA]</scope>
    <source>
        <strain evidence="5">J235TASD1</strain>
    </source>
</reference>
<feature type="domain" description="GH64" evidence="3">
    <location>
        <begin position="68"/>
        <end position="492"/>
    </location>
</feature>
<gene>
    <name evidence="4" type="ORF">Micbo1qcDRAFT_192192</name>
</gene>
<feature type="chain" id="PRO_5007293690" description="GH64 domain-containing protein" evidence="2">
    <location>
        <begin position="25"/>
        <end position="525"/>
    </location>
</feature>
<dbReference type="STRING" id="196109.A0A136JD35"/>
<dbReference type="PANTHER" id="PTHR38165:SF1">
    <property type="entry name" value="GLUCANASE B"/>
    <property type="match status" value="1"/>
</dbReference>
<evidence type="ECO:0000256" key="1">
    <source>
        <dbReference type="SAM" id="MobiDB-lite"/>
    </source>
</evidence>
<name>A0A136JD35_9PEZI</name>
<feature type="compositionally biased region" description="Pro residues" evidence="1">
    <location>
        <begin position="39"/>
        <end position="53"/>
    </location>
</feature>
<keyword evidence="2" id="KW-0732">Signal</keyword>
<dbReference type="InParanoid" id="A0A136JD35"/>
<dbReference type="PROSITE" id="PS52006">
    <property type="entry name" value="GH64"/>
    <property type="match status" value="1"/>
</dbReference>
<dbReference type="AlphaFoldDB" id="A0A136JD35"/>
<dbReference type="InterPro" id="IPR037176">
    <property type="entry name" value="Osmotin/thaumatin-like_sf"/>
</dbReference>
<evidence type="ECO:0000313" key="5">
    <source>
        <dbReference type="Proteomes" id="UP000070501"/>
    </source>
</evidence>
<organism evidence="4 5">
    <name type="scientific">Microdochium bolleyi</name>
    <dbReference type="NCBI Taxonomy" id="196109"/>
    <lineage>
        <taxon>Eukaryota</taxon>
        <taxon>Fungi</taxon>
        <taxon>Dikarya</taxon>
        <taxon>Ascomycota</taxon>
        <taxon>Pezizomycotina</taxon>
        <taxon>Sordariomycetes</taxon>
        <taxon>Xylariomycetidae</taxon>
        <taxon>Xylariales</taxon>
        <taxon>Microdochiaceae</taxon>
        <taxon>Microdochium</taxon>
    </lineage>
</organism>
<dbReference type="Gene3D" id="2.60.110.10">
    <property type="entry name" value="Thaumatin"/>
    <property type="match status" value="1"/>
</dbReference>
<accession>A0A136JD35</accession>
<proteinExistence type="predicted"/>
<dbReference type="InterPro" id="IPR032477">
    <property type="entry name" value="Glyco_hydro_64"/>
</dbReference>
<evidence type="ECO:0000256" key="2">
    <source>
        <dbReference type="SAM" id="SignalP"/>
    </source>
</evidence>
<keyword evidence="5" id="KW-1185">Reference proteome</keyword>
<dbReference type="PANTHER" id="PTHR38165">
    <property type="match status" value="1"/>
</dbReference>
<feature type="region of interest" description="Disordered" evidence="1">
    <location>
        <begin position="29"/>
        <end position="68"/>
    </location>
</feature>
<dbReference type="EMBL" id="KQ964246">
    <property type="protein sequence ID" value="KXJ95062.1"/>
    <property type="molecule type" value="Genomic_DNA"/>
</dbReference>
<evidence type="ECO:0000313" key="4">
    <source>
        <dbReference type="EMBL" id="KXJ95062.1"/>
    </source>
</evidence>
<protein>
    <recommendedName>
        <fullName evidence="3">GH64 domain-containing protein</fullName>
    </recommendedName>
</protein>
<evidence type="ECO:0000259" key="3">
    <source>
        <dbReference type="PROSITE" id="PS52006"/>
    </source>
</evidence>